<dbReference type="AlphaFoldDB" id="A0A9D1CQT4"/>
<name>A0A9D1CQT4_9FIRM</name>
<reference evidence="6" key="2">
    <citation type="journal article" date="2021" name="PeerJ">
        <title>Extensive microbial diversity within the chicken gut microbiome revealed by metagenomics and culture.</title>
        <authorList>
            <person name="Gilroy R."/>
            <person name="Ravi A."/>
            <person name="Getino M."/>
            <person name="Pursley I."/>
            <person name="Horton D.L."/>
            <person name="Alikhan N.F."/>
            <person name="Baker D."/>
            <person name="Gharbi K."/>
            <person name="Hall N."/>
            <person name="Watson M."/>
            <person name="Adriaenssens E.M."/>
            <person name="Foster-Nyarko E."/>
            <person name="Jarju S."/>
            <person name="Secka A."/>
            <person name="Antonio M."/>
            <person name="Oren A."/>
            <person name="Chaudhuri R.R."/>
            <person name="La Ragione R."/>
            <person name="Hildebrand F."/>
            <person name="Pallen M.J."/>
        </authorList>
    </citation>
    <scope>NUCLEOTIDE SEQUENCE</scope>
    <source>
        <strain evidence="6">ChiSxjej2B14-6234</strain>
    </source>
</reference>
<dbReference type="PROSITE" id="PS00041">
    <property type="entry name" value="HTH_ARAC_FAMILY_1"/>
    <property type="match status" value="1"/>
</dbReference>
<dbReference type="PANTHER" id="PTHR46796">
    <property type="entry name" value="HTH-TYPE TRANSCRIPTIONAL ACTIVATOR RHAS-RELATED"/>
    <property type="match status" value="1"/>
</dbReference>
<dbReference type="PROSITE" id="PS01124">
    <property type="entry name" value="HTH_ARAC_FAMILY_2"/>
    <property type="match status" value="1"/>
</dbReference>
<organism evidence="6 7">
    <name type="scientific">Candidatus Onthenecus intestinigallinarum</name>
    <dbReference type="NCBI Taxonomy" id="2840875"/>
    <lineage>
        <taxon>Bacteria</taxon>
        <taxon>Bacillati</taxon>
        <taxon>Bacillota</taxon>
        <taxon>Clostridia</taxon>
        <taxon>Eubacteriales</taxon>
        <taxon>Candidatus Onthenecus</taxon>
    </lineage>
</organism>
<keyword evidence="3" id="KW-0010">Activator</keyword>
<gene>
    <name evidence="6" type="ORF">IAB73_07050</name>
</gene>
<reference evidence="6" key="1">
    <citation type="submission" date="2020-10" db="EMBL/GenBank/DDBJ databases">
        <authorList>
            <person name="Gilroy R."/>
        </authorList>
    </citation>
    <scope>NUCLEOTIDE SEQUENCE</scope>
    <source>
        <strain evidence="6">ChiSxjej2B14-6234</strain>
    </source>
</reference>
<dbReference type="InterPro" id="IPR018062">
    <property type="entry name" value="HTH_AraC-typ_CS"/>
</dbReference>
<dbReference type="GO" id="GO:0003700">
    <property type="term" value="F:DNA-binding transcription factor activity"/>
    <property type="evidence" value="ECO:0007669"/>
    <property type="project" value="InterPro"/>
</dbReference>
<dbReference type="Proteomes" id="UP000886887">
    <property type="component" value="Unassembled WGS sequence"/>
</dbReference>
<proteinExistence type="predicted"/>
<accession>A0A9D1CQT4</accession>
<dbReference type="InterPro" id="IPR020449">
    <property type="entry name" value="Tscrpt_reg_AraC-type_HTH"/>
</dbReference>
<evidence type="ECO:0000256" key="3">
    <source>
        <dbReference type="ARBA" id="ARBA00023159"/>
    </source>
</evidence>
<feature type="domain" description="HTH araC/xylS-type" evidence="5">
    <location>
        <begin position="180"/>
        <end position="278"/>
    </location>
</feature>
<dbReference type="InterPro" id="IPR050204">
    <property type="entry name" value="AraC_XylS_family_regulators"/>
</dbReference>
<evidence type="ECO:0000259" key="5">
    <source>
        <dbReference type="PROSITE" id="PS01124"/>
    </source>
</evidence>
<evidence type="ECO:0000313" key="7">
    <source>
        <dbReference type="Proteomes" id="UP000886887"/>
    </source>
</evidence>
<dbReference type="SUPFAM" id="SSF51215">
    <property type="entry name" value="Regulatory protein AraC"/>
    <property type="match status" value="1"/>
</dbReference>
<dbReference type="EMBL" id="DVFJ01000024">
    <property type="protein sequence ID" value="HIQ71945.1"/>
    <property type="molecule type" value="Genomic_DNA"/>
</dbReference>
<dbReference type="InterPro" id="IPR003313">
    <property type="entry name" value="AraC-bd"/>
</dbReference>
<dbReference type="InterPro" id="IPR018060">
    <property type="entry name" value="HTH_AraC"/>
</dbReference>
<dbReference type="InterPro" id="IPR009057">
    <property type="entry name" value="Homeodomain-like_sf"/>
</dbReference>
<dbReference type="Pfam" id="PF02311">
    <property type="entry name" value="AraC_binding"/>
    <property type="match status" value="1"/>
</dbReference>
<dbReference type="InterPro" id="IPR037923">
    <property type="entry name" value="HTH-like"/>
</dbReference>
<dbReference type="GO" id="GO:0043565">
    <property type="term" value="F:sequence-specific DNA binding"/>
    <property type="evidence" value="ECO:0007669"/>
    <property type="project" value="InterPro"/>
</dbReference>
<dbReference type="SMART" id="SM00342">
    <property type="entry name" value="HTH_ARAC"/>
    <property type="match status" value="1"/>
</dbReference>
<evidence type="ECO:0000256" key="4">
    <source>
        <dbReference type="ARBA" id="ARBA00023163"/>
    </source>
</evidence>
<comment type="caution">
    <text evidence="6">The sequence shown here is derived from an EMBL/GenBank/DDBJ whole genome shotgun (WGS) entry which is preliminary data.</text>
</comment>
<dbReference type="PRINTS" id="PR00032">
    <property type="entry name" value="HTHARAC"/>
</dbReference>
<keyword evidence="1" id="KW-0805">Transcription regulation</keyword>
<dbReference type="SUPFAM" id="SSF46689">
    <property type="entry name" value="Homeodomain-like"/>
    <property type="match status" value="2"/>
</dbReference>
<keyword evidence="2" id="KW-0238">DNA-binding</keyword>
<evidence type="ECO:0000256" key="1">
    <source>
        <dbReference type="ARBA" id="ARBA00023015"/>
    </source>
</evidence>
<evidence type="ECO:0000313" key="6">
    <source>
        <dbReference type="EMBL" id="HIQ71945.1"/>
    </source>
</evidence>
<keyword evidence="4" id="KW-0804">Transcription</keyword>
<evidence type="ECO:0000256" key="2">
    <source>
        <dbReference type="ARBA" id="ARBA00023125"/>
    </source>
</evidence>
<dbReference type="Pfam" id="PF12833">
    <property type="entry name" value="HTH_18"/>
    <property type="match status" value="1"/>
</dbReference>
<sequence length="281" mass="31367">MRSLEPHVAASSEYYNFSPGALAREYLLYVLCVGEFRYEAGYDLRRASFDSFLLEVILDGTVNIETEGETLSAHAGQVVLIDCNKPHRYHSDVGWRALWAHFDGAAARGYFQLILRQNGRVFSTHRQREVFDVLGGIYDMFRRQQPLSEPQIALRLTQALTAMAEPAAPGPLRDRYGLIDQAVAVINRSVGHEPSVAQLAGQVGLSTYHFIRVFRDAMGMTPRQYVIAARMNHARYLLKATALSVAEIGAQAGYASESMFSAAFKRTQGMTPSDYRAQQHA</sequence>
<dbReference type="Gene3D" id="2.60.120.280">
    <property type="entry name" value="Regulatory protein AraC"/>
    <property type="match status" value="1"/>
</dbReference>
<protein>
    <submittedName>
        <fullName evidence="6">Helix-turn-helix transcriptional regulator</fullName>
    </submittedName>
</protein>
<dbReference type="Gene3D" id="1.10.10.60">
    <property type="entry name" value="Homeodomain-like"/>
    <property type="match status" value="2"/>
</dbReference>